<evidence type="ECO:0000313" key="5">
    <source>
        <dbReference type="Proteomes" id="UP000332933"/>
    </source>
</evidence>
<feature type="transmembrane region" description="Helical" evidence="2">
    <location>
        <begin position="9"/>
        <end position="29"/>
    </location>
</feature>
<feature type="compositionally biased region" description="Polar residues" evidence="1">
    <location>
        <begin position="65"/>
        <end position="74"/>
    </location>
</feature>
<proteinExistence type="predicted"/>
<organism evidence="4 5">
    <name type="scientific">Aphanomyces stellatus</name>
    <dbReference type="NCBI Taxonomy" id="120398"/>
    <lineage>
        <taxon>Eukaryota</taxon>
        <taxon>Sar</taxon>
        <taxon>Stramenopiles</taxon>
        <taxon>Oomycota</taxon>
        <taxon>Saprolegniomycetes</taxon>
        <taxon>Saprolegniales</taxon>
        <taxon>Verrucalvaceae</taxon>
        <taxon>Aphanomyces</taxon>
    </lineage>
</organism>
<dbReference type="AlphaFoldDB" id="A0A485LIE4"/>
<evidence type="ECO:0000313" key="3">
    <source>
        <dbReference type="EMBL" id="KAF0686669.1"/>
    </source>
</evidence>
<reference evidence="3" key="2">
    <citation type="submission" date="2019-06" db="EMBL/GenBank/DDBJ databases">
        <title>Genomics analysis of Aphanomyces spp. identifies a new class of oomycete effector associated with host adaptation.</title>
        <authorList>
            <person name="Gaulin E."/>
        </authorList>
    </citation>
    <scope>NUCLEOTIDE SEQUENCE</scope>
    <source>
        <strain evidence="3">CBS 578.67</strain>
    </source>
</reference>
<evidence type="ECO:0000256" key="1">
    <source>
        <dbReference type="SAM" id="MobiDB-lite"/>
    </source>
</evidence>
<keyword evidence="2" id="KW-1133">Transmembrane helix</keyword>
<keyword evidence="2" id="KW-0812">Transmembrane</keyword>
<feature type="compositionally biased region" description="Low complexity" evidence="1">
    <location>
        <begin position="75"/>
        <end position="84"/>
    </location>
</feature>
<dbReference type="EMBL" id="VJMH01006979">
    <property type="protein sequence ID" value="KAF0686669.1"/>
    <property type="molecule type" value="Genomic_DNA"/>
</dbReference>
<evidence type="ECO:0000256" key="2">
    <source>
        <dbReference type="SAM" id="Phobius"/>
    </source>
</evidence>
<reference evidence="4 5" key="1">
    <citation type="submission" date="2019-03" db="EMBL/GenBank/DDBJ databases">
        <authorList>
            <person name="Gaulin E."/>
            <person name="Dumas B."/>
        </authorList>
    </citation>
    <scope>NUCLEOTIDE SEQUENCE [LARGE SCALE GENOMIC DNA]</scope>
    <source>
        <strain evidence="4">CBS 568.67</strain>
    </source>
</reference>
<dbReference type="OrthoDB" id="163686at2759"/>
<dbReference type="EMBL" id="CAADRA010007005">
    <property type="protein sequence ID" value="VFT98181.1"/>
    <property type="molecule type" value="Genomic_DNA"/>
</dbReference>
<protein>
    <submittedName>
        <fullName evidence="4">Aste57867_21511 protein</fullName>
    </submittedName>
</protein>
<feature type="region of interest" description="Disordered" evidence="1">
    <location>
        <begin position="65"/>
        <end position="84"/>
    </location>
</feature>
<keyword evidence="5" id="KW-1185">Reference proteome</keyword>
<name>A0A485LIE4_9STRA</name>
<keyword evidence="2" id="KW-0472">Membrane</keyword>
<accession>A0A485LIE4</accession>
<gene>
    <name evidence="4" type="primary">Aste57867_21511</name>
    <name evidence="3" type="ORF">As57867_021442</name>
    <name evidence="4" type="ORF">ASTE57867_21511</name>
</gene>
<sequence length="84" mass="8820">MAHNNAGKYMVAGFVSLTAATIGFLHIYVPNYTELGRDVHERAAANQGRNGGASPVAGSMWKNLNRQVKSNQDSAAAAAASTDK</sequence>
<dbReference type="Proteomes" id="UP000332933">
    <property type="component" value="Unassembled WGS sequence"/>
</dbReference>
<evidence type="ECO:0000313" key="4">
    <source>
        <dbReference type="EMBL" id="VFT98181.1"/>
    </source>
</evidence>